<sequence>MNRNYNPTDSERAEDQLRQCPGGDRPVEEPVAPQPSPVTEAEVNSERDEETAAPDNPPPPHAELEEDGHWIELPAELDAHFEALFARLQDGPVALEVDADGVARVHTDDMDPAVAEEALAFVRQLEVLPESTNSQPTEDDRTRAWEQAMETLTPEHQILFQNFAHDAVRILEHLSVDPNRTVLTADENDAINNNLVELRRATETLPLETQDRIYEFFAGADQEIQRLIREGAQITIARQQADCLLDRLVNTNLPSLVAEARHDSPPKCTICLEEYVEGDAVVVLPCHPSHHFHRACIHEWLQALIPEPSTCPNCRADILFRMTEIGYEQTQTEKRKSGHVLHTSLSDSIALH</sequence>
<protein>
    <recommendedName>
        <fullName evidence="3">RING-type E3 ubiquitin transferase</fullName>
        <ecNumber evidence="3">2.3.2.27</ecNumber>
    </recommendedName>
</protein>
<evidence type="ECO:0000256" key="2">
    <source>
        <dbReference type="ARBA" id="ARBA00004141"/>
    </source>
</evidence>
<reference evidence="15" key="1">
    <citation type="submission" date="2022-10" db="EMBL/GenBank/DDBJ databases">
        <title>Puccinia triticina Genome sequencing and assembly.</title>
        <authorList>
            <person name="Li C."/>
        </authorList>
    </citation>
    <scope>NUCLEOTIDE SEQUENCE</scope>
    <source>
        <strain evidence="15">Pt15</strain>
    </source>
</reference>
<evidence type="ECO:0000256" key="5">
    <source>
        <dbReference type="ARBA" id="ARBA00022692"/>
    </source>
</evidence>
<evidence type="ECO:0000256" key="1">
    <source>
        <dbReference type="ARBA" id="ARBA00000900"/>
    </source>
</evidence>
<evidence type="ECO:0000313" key="15">
    <source>
        <dbReference type="EMBL" id="WAQ82263.1"/>
    </source>
</evidence>
<evidence type="ECO:0000256" key="6">
    <source>
        <dbReference type="ARBA" id="ARBA00022723"/>
    </source>
</evidence>
<evidence type="ECO:0000256" key="3">
    <source>
        <dbReference type="ARBA" id="ARBA00012483"/>
    </source>
</evidence>
<proteinExistence type="predicted"/>
<keyword evidence="10" id="KW-1133">Transmembrane helix</keyword>
<evidence type="ECO:0000256" key="4">
    <source>
        <dbReference type="ARBA" id="ARBA00022679"/>
    </source>
</evidence>
<keyword evidence="11" id="KW-0472">Membrane</keyword>
<comment type="subcellular location">
    <subcellularLocation>
        <location evidence="2">Membrane</location>
        <topology evidence="2">Multi-pass membrane protein</topology>
    </subcellularLocation>
</comment>
<keyword evidence="4" id="KW-0808">Transferase</keyword>
<dbReference type="Pfam" id="PF13639">
    <property type="entry name" value="zf-RING_2"/>
    <property type="match status" value="1"/>
</dbReference>
<dbReference type="InterPro" id="IPR001841">
    <property type="entry name" value="Znf_RING"/>
</dbReference>
<dbReference type="SUPFAM" id="SSF57850">
    <property type="entry name" value="RING/U-box"/>
    <property type="match status" value="1"/>
</dbReference>
<dbReference type="EMBL" id="CP110422">
    <property type="protein sequence ID" value="WAQ82263.1"/>
    <property type="molecule type" value="Genomic_DNA"/>
</dbReference>
<evidence type="ECO:0000256" key="12">
    <source>
        <dbReference type="PROSITE-ProRule" id="PRU00175"/>
    </source>
</evidence>
<keyword evidence="7 12" id="KW-0863">Zinc-finger</keyword>
<evidence type="ECO:0000256" key="9">
    <source>
        <dbReference type="ARBA" id="ARBA00022833"/>
    </source>
</evidence>
<keyword evidence="8" id="KW-0833">Ubl conjugation pathway</keyword>
<feature type="domain" description="RING-type" evidence="14">
    <location>
        <begin position="268"/>
        <end position="315"/>
    </location>
</feature>
<comment type="catalytic activity">
    <reaction evidence="1">
        <text>S-ubiquitinyl-[E2 ubiquitin-conjugating enzyme]-L-cysteine + [acceptor protein]-L-lysine = [E2 ubiquitin-conjugating enzyme]-L-cysteine + N(6)-ubiquitinyl-[acceptor protein]-L-lysine.</text>
        <dbReference type="EC" id="2.3.2.27"/>
    </reaction>
</comment>
<dbReference type="PANTHER" id="PTHR45977">
    <property type="entry name" value="TARGET OF ERK KINASE MPK-1"/>
    <property type="match status" value="1"/>
</dbReference>
<organism evidence="15 16">
    <name type="scientific">Puccinia triticina</name>
    <dbReference type="NCBI Taxonomy" id="208348"/>
    <lineage>
        <taxon>Eukaryota</taxon>
        <taxon>Fungi</taxon>
        <taxon>Dikarya</taxon>
        <taxon>Basidiomycota</taxon>
        <taxon>Pucciniomycotina</taxon>
        <taxon>Pucciniomycetes</taxon>
        <taxon>Pucciniales</taxon>
        <taxon>Pucciniaceae</taxon>
        <taxon>Puccinia</taxon>
    </lineage>
</organism>
<dbReference type="Gene3D" id="3.30.40.10">
    <property type="entry name" value="Zinc/RING finger domain, C3HC4 (zinc finger)"/>
    <property type="match status" value="1"/>
</dbReference>
<evidence type="ECO:0000256" key="13">
    <source>
        <dbReference type="SAM" id="MobiDB-lite"/>
    </source>
</evidence>
<keyword evidence="5" id="KW-0812">Transmembrane</keyword>
<evidence type="ECO:0000313" key="16">
    <source>
        <dbReference type="Proteomes" id="UP001164743"/>
    </source>
</evidence>
<dbReference type="PANTHER" id="PTHR45977:SF4">
    <property type="entry name" value="RING-TYPE DOMAIN-CONTAINING PROTEIN"/>
    <property type="match status" value="1"/>
</dbReference>
<keyword evidence="9" id="KW-0862">Zinc</keyword>
<accession>A0ABY7CBH2</accession>
<evidence type="ECO:0000259" key="14">
    <source>
        <dbReference type="PROSITE" id="PS50089"/>
    </source>
</evidence>
<keyword evidence="6" id="KW-0479">Metal-binding</keyword>
<evidence type="ECO:0000256" key="10">
    <source>
        <dbReference type="ARBA" id="ARBA00022989"/>
    </source>
</evidence>
<name>A0ABY7CBH2_9BASI</name>
<evidence type="ECO:0000256" key="7">
    <source>
        <dbReference type="ARBA" id="ARBA00022771"/>
    </source>
</evidence>
<dbReference type="SMART" id="SM00184">
    <property type="entry name" value="RING"/>
    <property type="match status" value="1"/>
</dbReference>
<dbReference type="EC" id="2.3.2.27" evidence="3"/>
<dbReference type="GeneID" id="77807509"/>
<evidence type="ECO:0000256" key="11">
    <source>
        <dbReference type="ARBA" id="ARBA00023136"/>
    </source>
</evidence>
<evidence type="ECO:0000256" key="8">
    <source>
        <dbReference type="ARBA" id="ARBA00022786"/>
    </source>
</evidence>
<dbReference type="PROSITE" id="PS50089">
    <property type="entry name" value="ZF_RING_2"/>
    <property type="match status" value="1"/>
</dbReference>
<dbReference type="Proteomes" id="UP001164743">
    <property type="component" value="Chromosome 2A"/>
</dbReference>
<gene>
    <name evidence="15" type="ORF">PtA15_2A580</name>
</gene>
<dbReference type="InterPro" id="IPR013083">
    <property type="entry name" value="Znf_RING/FYVE/PHD"/>
</dbReference>
<dbReference type="CDD" id="cd16454">
    <property type="entry name" value="RING-H2_PA-TM-RING"/>
    <property type="match status" value="1"/>
</dbReference>
<dbReference type="RefSeq" id="XP_053017818.1">
    <property type="nucleotide sequence ID" value="XM_053166614.1"/>
</dbReference>
<feature type="region of interest" description="Disordered" evidence="13">
    <location>
        <begin position="1"/>
        <end position="65"/>
    </location>
</feature>
<keyword evidence="16" id="KW-1185">Reference proteome</keyword>